<dbReference type="OrthoDB" id="2751682at2759"/>
<dbReference type="EMBL" id="KZ857389">
    <property type="protein sequence ID" value="RDX52673.1"/>
    <property type="molecule type" value="Genomic_DNA"/>
</dbReference>
<dbReference type="Pfam" id="PF00646">
    <property type="entry name" value="F-box"/>
    <property type="match status" value="1"/>
</dbReference>
<evidence type="ECO:0000259" key="1">
    <source>
        <dbReference type="PROSITE" id="PS50181"/>
    </source>
</evidence>
<protein>
    <recommendedName>
        <fullName evidence="1">F-box domain-containing protein</fullName>
    </recommendedName>
</protein>
<dbReference type="SMART" id="SM00256">
    <property type="entry name" value="FBOX"/>
    <property type="match status" value="1"/>
</dbReference>
<name>A0A371DJG4_9APHY</name>
<evidence type="ECO:0000313" key="3">
    <source>
        <dbReference type="Proteomes" id="UP000256964"/>
    </source>
</evidence>
<dbReference type="SUPFAM" id="SSF81383">
    <property type="entry name" value="F-box domain"/>
    <property type="match status" value="1"/>
</dbReference>
<dbReference type="InterPro" id="IPR036047">
    <property type="entry name" value="F-box-like_dom_sf"/>
</dbReference>
<feature type="domain" description="F-box" evidence="1">
    <location>
        <begin position="41"/>
        <end position="90"/>
    </location>
</feature>
<evidence type="ECO:0000313" key="2">
    <source>
        <dbReference type="EMBL" id="RDX52673.1"/>
    </source>
</evidence>
<proteinExistence type="predicted"/>
<sequence length="332" mass="38786">MTGPSRYALSASFSRASEQCQTSAVSNMRDKRLAGRNVGKLTLVLDVPMDIFFEIASHLDPTDILQLARVSKDLRAMLLSRTSRHIWMATRKNVSPPPPDCPEFLSEPRYAYLLFERFCMLCGAGRAVNVHYAGLARLCRECWKRDVRKACTLAKDIAVDKDKVLLKVVPTLLPQATRDNLERHAPDHVPDVNQTQYSFFFRPIFIEVVEQYRALCRSQNWNQEPMRKFIEERKRWTLERLNFRKELIRWQVQVSSQRADAEEVAEEERVSAIIEKLRELGYEPTDFPTADEEWDQMMNQPRKLTSRIWTTIHLKLVACLERERARREQEAT</sequence>
<dbReference type="CDD" id="cd09917">
    <property type="entry name" value="F-box_SF"/>
    <property type="match status" value="1"/>
</dbReference>
<accession>A0A371DJG4</accession>
<keyword evidence="3" id="KW-1185">Reference proteome</keyword>
<dbReference type="PROSITE" id="PS50181">
    <property type="entry name" value="FBOX"/>
    <property type="match status" value="1"/>
</dbReference>
<dbReference type="AlphaFoldDB" id="A0A371DJG4"/>
<dbReference type="Proteomes" id="UP000256964">
    <property type="component" value="Unassembled WGS sequence"/>
</dbReference>
<reference evidence="2 3" key="1">
    <citation type="journal article" date="2018" name="Biotechnol. Biofuels">
        <title>Integrative visual omics of the white-rot fungus Polyporus brumalis exposes the biotechnological potential of its oxidative enzymes for delignifying raw plant biomass.</title>
        <authorList>
            <person name="Miyauchi S."/>
            <person name="Rancon A."/>
            <person name="Drula E."/>
            <person name="Hage H."/>
            <person name="Chaduli D."/>
            <person name="Favel A."/>
            <person name="Grisel S."/>
            <person name="Henrissat B."/>
            <person name="Herpoel-Gimbert I."/>
            <person name="Ruiz-Duenas F.J."/>
            <person name="Chevret D."/>
            <person name="Hainaut M."/>
            <person name="Lin J."/>
            <person name="Wang M."/>
            <person name="Pangilinan J."/>
            <person name="Lipzen A."/>
            <person name="Lesage-Meessen L."/>
            <person name="Navarro D."/>
            <person name="Riley R."/>
            <person name="Grigoriev I.V."/>
            <person name="Zhou S."/>
            <person name="Raouche S."/>
            <person name="Rosso M.N."/>
        </authorList>
    </citation>
    <scope>NUCLEOTIDE SEQUENCE [LARGE SCALE GENOMIC DNA]</scope>
    <source>
        <strain evidence="2 3">BRFM 1820</strain>
    </source>
</reference>
<gene>
    <name evidence="2" type="ORF">OH76DRAFT_117634</name>
</gene>
<dbReference type="InterPro" id="IPR001810">
    <property type="entry name" value="F-box_dom"/>
</dbReference>
<organism evidence="2 3">
    <name type="scientific">Lentinus brumalis</name>
    <dbReference type="NCBI Taxonomy" id="2498619"/>
    <lineage>
        <taxon>Eukaryota</taxon>
        <taxon>Fungi</taxon>
        <taxon>Dikarya</taxon>
        <taxon>Basidiomycota</taxon>
        <taxon>Agaricomycotina</taxon>
        <taxon>Agaricomycetes</taxon>
        <taxon>Polyporales</taxon>
        <taxon>Polyporaceae</taxon>
        <taxon>Lentinus</taxon>
    </lineage>
</organism>